<dbReference type="PROSITE" id="PS50917">
    <property type="entry name" value="SPOC"/>
    <property type="match status" value="1"/>
</dbReference>
<evidence type="ECO:0000256" key="7">
    <source>
        <dbReference type="ARBA" id="ARBA00023163"/>
    </source>
</evidence>
<feature type="region of interest" description="Disordered" evidence="10">
    <location>
        <begin position="706"/>
        <end position="757"/>
    </location>
</feature>
<dbReference type="SMART" id="SM00360">
    <property type="entry name" value="RRM"/>
    <property type="match status" value="4"/>
</dbReference>
<keyword evidence="3" id="KW-0597">Phosphoprotein</keyword>
<accession>A0A922LYC1</accession>
<name>A0A922LYC1_SCHHA</name>
<feature type="compositionally biased region" description="Low complexity" evidence="10">
    <location>
        <begin position="2280"/>
        <end position="2293"/>
    </location>
</feature>
<feature type="compositionally biased region" description="Polar residues" evidence="10">
    <location>
        <begin position="1798"/>
        <end position="1826"/>
    </location>
</feature>
<dbReference type="Gene3D" id="3.30.70.330">
    <property type="match status" value="4"/>
</dbReference>
<feature type="region of interest" description="Disordered" evidence="10">
    <location>
        <begin position="1667"/>
        <end position="1887"/>
    </location>
</feature>
<evidence type="ECO:0000259" key="11">
    <source>
        <dbReference type="PROSITE" id="PS50102"/>
    </source>
</evidence>
<feature type="region of interest" description="Disordered" evidence="10">
    <location>
        <begin position="2156"/>
        <end position="2189"/>
    </location>
</feature>
<feature type="compositionally biased region" description="Polar residues" evidence="10">
    <location>
        <begin position="2850"/>
        <end position="2861"/>
    </location>
</feature>
<dbReference type="GeneID" id="24591273"/>
<dbReference type="Proteomes" id="UP000471633">
    <property type="component" value="Unassembled WGS sequence"/>
</dbReference>
<dbReference type="Gene3D" id="2.40.290.10">
    <property type="match status" value="1"/>
</dbReference>
<dbReference type="KEGG" id="shx:MS3_00001938"/>
<feature type="domain" description="RRM" evidence="11">
    <location>
        <begin position="169"/>
        <end position="247"/>
    </location>
</feature>
<keyword evidence="8" id="KW-0539">Nucleus</keyword>
<dbReference type="GO" id="GO:0003723">
    <property type="term" value="F:RNA binding"/>
    <property type="evidence" value="ECO:0007669"/>
    <property type="project" value="UniProtKB-UniRule"/>
</dbReference>
<reference evidence="13" key="1">
    <citation type="journal article" date="2012" name="Nat. Genet.">
        <title>Whole-genome sequence of Schistosoma haematobium.</title>
        <authorList>
            <person name="Young N.D."/>
            <person name="Jex A.R."/>
            <person name="Li B."/>
            <person name="Liu S."/>
            <person name="Yang L."/>
            <person name="Xiong Z."/>
            <person name="Li Y."/>
            <person name="Cantacessi C."/>
            <person name="Hall R.S."/>
            <person name="Xu X."/>
            <person name="Chen F."/>
            <person name="Wu X."/>
            <person name="Zerlotini A."/>
            <person name="Oliveira G."/>
            <person name="Hofmann A."/>
            <person name="Zhang G."/>
            <person name="Fang X."/>
            <person name="Kang Y."/>
            <person name="Campbell B.E."/>
            <person name="Loukas A."/>
            <person name="Ranganathan S."/>
            <person name="Rollinson D."/>
            <person name="Rinaldi G."/>
            <person name="Brindley P.J."/>
            <person name="Yang H."/>
            <person name="Wang J."/>
            <person name="Wang J."/>
            <person name="Gasser R.B."/>
        </authorList>
    </citation>
    <scope>NUCLEOTIDE SEQUENCE</scope>
</reference>
<dbReference type="InterPro" id="IPR012677">
    <property type="entry name" value="Nucleotide-bd_a/b_plait_sf"/>
</dbReference>
<feature type="region of interest" description="Disordered" evidence="10">
    <location>
        <begin position="121"/>
        <end position="161"/>
    </location>
</feature>
<feature type="domain" description="RRM" evidence="11">
    <location>
        <begin position="353"/>
        <end position="425"/>
    </location>
</feature>
<feature type="region of interest" description="Disordered" evidence="10">
    <location>
        <begin position="1578"/>
        <end position="1655"/>
    </location>
</feature>
<evidence type="ECO:0000256" key="10">
    <source>
        <dbReference type="SAM" id="MobiDB-lite"/>
    </source>
</evidence>
<feature type="compositionally biased region" description="Basic and acidic residues" evidence="10">
    <location>
        <begin position="564"/>
        <end position="577"/>
    </location>
</feature>
<feature type="region of interest" description="Disordered" evidence="10">
    <location>
        <begin position="2552"/>
        <end position="2573"/>
    </location>
</feature>
<dbReference type="FunFam" id="3.30.70.330:FF:000088">
    <property type="entry name" value="msx2-interacting protein-like isoform X1"/>
    <property type="match status" value="1"/>
</dbReference>
<dbReference type="InterPro" id="IPR034173">
    <property type="entry name" value="SHARP_RRM2"/>
</dbReference>
<keyword evidence="7" id="KW-0804">Transcription</keyword>
<feature type="compositionally biased region" description="Polar residues" evidence="10">
    <location>
        <begin position="538"/>
        <end position="558"/>
    </location>
</feature>
<feature type="compositionally biased region" description="Polar residues" evidence="10">
    <location>
        <begin position="1714"/>
        <end position="1725"/>
    </location>
</feature>
<comment type="similarity">
    <text evidence="2">Belongs to the RRM Spen family.</text>
</comment>
<dbReference type="Pfam" id="PF00076">
    <property type="entry name" value="RRM_1"/>
    <property type="match status" value="2"/>
</dbReference>
<feature type="compositionally biased region" description="Polar residues" evidence="10">
    <location>
        <begin position="509"/>
        <end position="523"/>
    </location>
</feature>
<dbReference type="PROSITE" id="PS50102">
    <property type="entry name" value="RRM"/>
    <property type="match status" value="4"/>
</dbReference>
<keyword evidence="6" id="KW-0175">Coiled coil</keyword>
<keyword evidence="14" id="KW-1185">Reference proteome</keyword>
<feature type="domain" description="SPOC" evidence="12">
    <location>
        <begin position="3017"/>
        <end position="3218"/>
    </location>
</feature>
<feature type="compositionally biased region" description="Polar residues" evidence="10">
    <location>
        <begin position="1617"/>
        <end position="1641"/>
    </location>
</feature>
<feature type="region of interest" description="Disordered" evidence="10">
    <location>
        <begin position="2072"/>
        <end position="2113"/>
    </location>
</feature>
<comment type="subcellular location">
    <subcellularLocation>
        <location evidence="1">Nucleus</location>
    </subcellularLocation>
</comment>
<dbReference type="CDD" id="cd00590">
    <property type="entry name" value="RRM_SF"/>
    <property type="match status" value="1"/>
</dbReference>
<dbReference type="Pfam" id="PF07744">
    <property type="entry name" value="SPOC"/>
    <property type="match status" value="1"/>
</dbReference>
<evidence type="ECO:0000256" key="3">
    <source>
        <dbReference type="ARBA" id="ARBA00022553"/>
    </source>
</evidence>
<dbReference type="SUPFAM" id="SSF54928">
    <property type="entry name" value="RNA-binding domain, RBD"/>
    <property type="match status" value="2"/>
</dbReference>
<feature type="region of interest" description="Disordered" evidence="10">
    <location>
        <begin position="503"/>
        <end position="599"/>
    </location>
</feature>
<evidence type="ECO:0000256" key="4">
    <source>
        <dbReference type="ARBA" id="ARBA00022884"/>
    </source>
</evidence>
<protein>
    <recommendedName>
        <fullName evidence="15">Msx2-interacting protein</fullName>
    </recommendedName>
</protein>
<evidence type="ECO:0000256" key="2">
    <source>
        <dbReference type="ARBA" id="ARBA00005387"/>
    </source>
</evidence>
<feature type="region of interest" description="Disordered" evidence="10">
    <location>
        <begin position="1983"/>
        <end position="2002"/>
    </location>
</feature>
<reference evidence="13" key="3">
    <citation type="submission" date="2021-06" db="EMBL/GenBank/DDBJ databases">
        <title>Chromosome-level genome assembly for S. haematobium.</title>
        <authorList>
            <person name="Stroehlein A.J."/>
        </authorList>
    </citation>
    <scope>NUCLEOTIDE SEQUENCE</scope>
</reference>
<evidence type="ECO:0000313" key="13">
    <source>
        <dbReference type="EMBL" id="KAH9596156.1"/>
    </source>
</evidence>
<keyword evidence="5" id="KW-0805">Transcription regulation</keyword>
<dbReference type="InterPro" id="IPR035979">
    <property type="entry name" value="RBD_domain_sf"/>
</dbReference>
<dbReference type="CTD" id="24591273"/>
<feature type="compositionally biased region" description="Basic and acidic residues" evidence="10">
    <location>
        <begin position="524"/>
        <end position="536"/>
    </location>
</feature>
<feature type="compositionally biased region" description="Polar residues" evidence="10">
    <location>
        <begin position="2560"/>
        <end position="2573"/>
    </location>
</feature>
<dbReference type="InterPro" id="IPR034175">
    <property type="entry name" value="SHARP_RRM4"/>
</dbReference>
<feature type="compositionally biased region" description="Polar residues" evidence="10">
    <location>
        <begin position="2072"/>
        <end position="2090"/>
    </location>
</feature>
<dbReference type="RefSeq" id="XP_051074914.1">
    <property type="nucleotide sequence ID" value="XM_051209458.1"/>
</dbReference>
<feature type="compositionally biased region" description="Polar residues" evidence="10">
    <location>
        <begin position="134"/>
        <end position="143"/>
    </location>
</feature>
<evidence type="ECO:0000256" key="6">
    <source>
        <dbReference type="ARBA" id="ARBA00023054"/>
    </source>
</evidence>
<dbReference type="InterPro" id="IPR000504">
    <property type="entry name" value="RRM_dom"/>
</dbReference>
<reference evidence="13" key="4">
    <citation type="journal article" date="2022" name="PLoS Pathog.">
        <title>Chromosome-level genome of Schistosoma haematobium underpins genome-wide explorations of molecular variation.</title>
        <authorList>
            <person name="Stroehlein A.J."/>
            <person name="Korhonen P.K."/>
            <person name="Lee V.V."/>
            <person name="Ralph S.A."/>
            <person name="Mentink-Kane M."/>
            <person name="You H."/>
            <person name="McManus D.P."/>
            <person name="Tchuente L.T."/>
            <person name="Stothard J.R."/>
            <person name="Kaur P."/>
            <person name="Dudchenko O."/>
            <person name="Aiden E.L."/>
            <person name="Yang B."/>
            <person name="Yang H."/>
            <person name="Emery A.M."/>
            <person name="Webster B.L."/>
            <person name="Brindley P.J."/>
            <person name="Rollinson D."/>
            <person name="Chang B.C.H."/>
            <person name="Gasser R.B."/>
            <person name="Young N.D."/>
        </authorList>
    </citation>
    <scope>NUCLEOTIDE SEQUENCE</scope>
</reference>
<feature type="region of interest" description="Disordered" evidence="10">
    <location>
        <begin position="2826"/>
        <end position="2861"/>
    </location>
</feature>
<feature type="compositionally biased region" description="Polar residues" evidence="10">
    <location>
        <begin position="1667"/>
        <end position="1679"/>
    </location>
</feature>
<feature type="compositionally biased region" description="Polar residues" evidence="10">
    <location>
        <begin position="1835"/>
        <end position="1849"/>
    </location>
</feature>
<evidence type="ECO:0008006" key="15">
    <source>
        <dbReference type="Google" id="ProtNLM"/>
    </source>
</evidence>
<feature type="compositionally biased region" description="Polar residues" evidence="10">
    <location>
        <begin position="731"/>
        <end position="744"/>
    </location>
</feature>
<sequence>MRVTRYLWINNLPDRVTEQDIRDVLQSHGKIQSVRIHEHEGNNGAVVAFVDTKSATRAVESTIRLRKVNLSLQYCESSGIPGTNSSDQLATPLDYTQTSNTSLLQSDVNYSRHKSRSVSTVSDSSSVFHDPENNEQTDTCLSHTTKRNYPKDFKTTNMNASPRFQNEHRGLKISHLPLRSSDTNLREGLFHEYKKHGKITSVFVRGQDEERICIITFKKSEDAEKALASSKGKVFFGTPISVQPHEGLSSEDPDLCPPEHALNEYHPKATKTLFVGNLCSGTITQDELRRTFRGYGEIIEIDIKIQANQPGTSYAFIQYGDIKSVVRALKEQETVRVNGKPVKLGFGKSQPTNVVWLDNLSPTINEAFLTRQFGRYGQLTHVVLDRKSMRALLYFDNVEVAQHAVNETRNRALVGRKVQIDYAGYECQVAFMKKLSKHDSFGQVYENYKERLQEVLSLLPYGSVIPYLGDRQRYFGDNQRDHFASGNTKFSYRRSNCLRSSPVDHSMKYEQSSNRTRCGSSVSPHERSHQSSDRRRTFITSSPDDSKISGNLICSHSNRNSHHGKSDTKNVQSEDRSSLLSHRRHQHNQIPIKLKSSRYLSHTEGKSNLNSLTHVDQSNLRSRGQLLEETDDISSGSFSSDFTNDDSFFETSLKHSNTSSECSAPMSKLPSHVIRDHVLNIDKRKNVDTDFPQKCSRSNHYEIESLDESSYSSSKKYTQKARESVSPHSRVASTRLSVGRSRTSSQHRSHWAIDRNSNLRQSSQECLEENTDQKHSNASFFSRARTLLKLPDADSSSPNYSTKSKRIMLSKVASTYKDVEYSGRANTSTVSPISPDDAPYNESEGAYGRITNSACSDIPIGVKSHDTLTKLEMERAKLLRELSLLNNEVIGGSRGKTGSVTINMGNSNRKRAPSSLFVNDIPSPKLKCVENSSKCELVSIQSPTLTSDNLMSPGFRESVSSSHSIRLITASHDSKSELSGSKQGVVDKNVLALAVDNHLNTSDVASSSRRNHLSKTAQGHDFQNIHSNSRSETVFPAIVTDSLNMSGSRQPALITSSPRMVIAPESTSPMIHISPPSSPMIMGKSSYASTLSTSLSSSVLTASTSGSIISSLANSSSRDPRLAFHHTQLSNDVPPPPPETFKLPLWVDTSPHTEIMISNSLTSSVTRTQSPHFSKSLCDVESDVSIQDPSGCSLDERIRLLDVQLMKSEKARPTVDYSKFRIRRKAESNSTPQSTQINNPTQCTTGVSVTSCTPHSPVLTSTYSITTRCELGVIDMINSSLPVSCTSNIGSTSPILSNSTLLNLVKPADTSEFVKSMLSFSKPSPSTPCDTSNNMFSNEIATTNRHTVSIPLCQNSFLTRLPRSCVSNSLSATSFIQSSVSSCGKQKSPNNNRIHSNVCNVEHSSLSGAQPVGVATRMPSVKPFCGSDVLKPEDNLVGKGDTKFNTLKESVDYVEKCEPVILSHSLNNTSTEFNANLSSYVNDNQKCVDVSNKVGVHGVSPLLGSSNDFYKTSQKTPTYQTITCQKSSPRDDFVSSNKCKPTSLLNIPLANVKKAQKHDPAKPILDDFVFQNSLVGSIPKNNQLKKPHPDTPSSILPTKRKPSTTSESKEIIPASNADKTVSGNVSLTKSKTQKIPCQSVSKKPGSASENSLKKHSVLNNKLQLTTDGNQSVFSSNNRSLFCPEKKPVSPHSKKRKSVRDFKKKVIDSEDSDWEPNTINSSQHQSGELLDPDSSSESRYESMYDKIKRRTNQSTAKSTDSLVKPDVLQRFLKNKSKEPKKPNSHKSLVDSDTDECLSDGSSIHSGDASNPVTKRTTKTNSLSNEIGSKSVKHKVPTTSRAKSQAISSVSPKRKKIVTDSEVSLLKEPSHKARGRKAKKSNISNKAQSLTAQVRRNHKSSEQQGPVTTLNYRSITRRKKPCVKEKNVPAHENDGKVISGRVNLTGRSKTQKRKAISAVNKQLLSIKNTRRSLVRRVFASTDSSSLSSVISESSDDDLSNNQVSDLSVKEEVSATEITQEDNYQPIKSKSPTLQLSRSCSPEDLRADAAIRHTFGAFTAPFICFKTDPSHTSAIRHNAPQSTDVNVKFSPSSEDSKPTPPTLPMTDSSFSGDQQSNGISAAKLQNRDHSDWNIFSSLAKQSTPIKDDNIHQNLSSASGLAAESNEIPVNSTVETSYDTEDELPSLEKHDDDEVSIPYESSILLHESDSLNNRAESLNGYNDDDLPPPVVSDIDHQLSYSDMPVVVGTVPDIIEEVIYDGLEVAVQEESHPAINKSIKKSDSCKNSPKSLSGSSPSMIESTVKTGLDQALVDITDSLHIDLSSVTNNFSPNVLSPITLPVITSSSNSVSVQPTVFTPVSALHVTSQPYEVQTMNQSMLVTISSVSSTNLSPSNSALCADEEASISQPCSSVQSSLNSKPQHHIAVILPTTTVSSPGSSIVTVSSLMPESSTNVTTTSSVIKLESSSLSITCSSTTALNGQQLQNVTSHPPTTGITNPIAVAASLDNTAPTSHTCLSSVSQSCNTTFDPSDYTSYVQRVIERVKQEKDEEILQQREKMRRPKRNTSVSTPSMATSTTTNHINTSATVTCSGVLSPTPINLPNVAPIPTADVLKPPVVVNIDDKNVTIPMCVANNSIVVQDSFSRIVKNVNSPNPQSANISEPPITSSHSQQLAVSASTEQNPYVLGCNNLTDDIHSRDPVDETIEAVVNGEFDEKEYVLKLSKGNFTPNGHCHTLSGSIGSPSSHPDIFTLVPDDSGIKSDYHQSGVSEAVCTRSNSSAVNICVDSSSTLSVSKEITDSIISMNHSSAVLTPMHVLTFVAAGAATSTSQHVPTSTAISPNVSSQSSSNLPTSTHNLPSISNPSSSTLDNIGSMTPLAAYTPILNSSNSLPTDSTNTRIEEFAARFANNPFTTYFYSLLTQKQLSPSLSPSVSSADSICHRSTDNISLPICSSTKLKNLSIPNASVSGDTADYLAAATMAAMAAMTGPTQDMTSFGQTVASVSYSDSKPISSDNQFLHMSTAHLGIQEYSVIWRGRLSLKNEEVFVNMHYVSGNQDLLKSCMGVITEQQVALSNIATSSSSLGSCMTGDSIGPPHQPLKIVQRMRLEASQLEGVQRKLRQLNDFCMCLTLASAPPLTPDASLNNEQIRMNRILCDGFIKYMLEKGAAGIINVCHPCTQQNLYVIHIFPPCEFSRCQLQACAPALYRSLAENSIPHVLTVITTV</sequence>
<dbReference type="SUPFAM" id="SSF100939">
    <property type="entry name" value="SPOC domain-like"/>
    <property type="match status" value="1"/>
</dbReference>
<dbReference type="PANTHER" id="PTHR23189">
    <property type="entry name" value="RNA RECOGNITION MOTIF-CONTAINING"/>
    <property type="match status" value="1"/>
</dbReference>
<evidence type="ECO:0000256" key="9">
    <source>
        <dbReference type="PROSITE-ProRule" id="PRU00176"/>
    </source>
</evidence>
<dbReference type="FunFam" id="2.40.290.10:FF:000002">
    <property type="entry name" value="Spen family transcriptional repressor"/>
    <property type="match status" value="1"/>
</dbReference>
<feature type="compositionally biased region" description="Basic and acidic residues" evidence="10">
    <location>
        <begin position="1698"/>
        <end position="1707"/>
    </location>
</feature>
<evidence type="ECO:0000256" key="8">
    <source>
        <dbReference type="ARBA" id="ARBA00023242"/>
    </source>
</evidence>
<feature type="compositionally biased region" description="Polar residues" evidence="10">
    <location>
        <begin position="1751"/>
        <end position="1760"/>
    </location>
</feature>
<feature type="compositionally biased region" description="Polar residues" evidence="10">
    <location>
        <begin position="2164"/>
        <end position="2173"/>
    </location>
</feature>
<organism evidence="13 14">
    <name type="scientific">Schistosoma haematobium</name>
    <name type="common">Blood fluke</name>
    <dbReference type="NCBI Taxonomy" id="6185"/>
    <lineage>
        <taxon>Eukaryota</taxon>
        <taxon>Metazoa</taxon>
        <taxon>Spiralia</taxon>
        <taxon>Lophotrochozoa</taxon>
        <taxon>Platyhelminthes</taxon>
        <taxon>Trematoda</taxon>
        <taxon>Digenea</taxon>
        <taxon>Strigeidida</taxon>
        <taxon>Schistosomatoidea</taxon>
        <taxon>Schistosomatidae</taxon>
        <taxon>Schistosoma</taxon>
    </lineage>
</organism>
<proteinExistence type="inferred from homology"/>
<reference evidence="13" key="2">
    <citation type="journal article" date="2019" name="Gigascience">
        <title>High-quality Schistosoma haematobium genome achieved by single-molecule and long-range sequencing.</title>
        <authorList>
            <person name="Stroehlein A.J."/>
            <person name="Korhonen P.K."/>
            <person name="Chong T.M."/>
            <person name="Lim Y.L."/>
            <person name="Chan K.G."/>
            <person name="Webster B."/>
            <person name="Rollinson D."/>
            <person name="Brindley P.J."/>
            <person name="Gasser R.B."/>
            <person name="Young N.D."/>
        </authorList>
    </citation>
    <scope>NUCLEOTIDE SEQUENCE</scope>
</reference>
<evidence type="ECO:0000259" key="12">
    <source>
        <dbReference type="PROSITE" id="PS50917"/>
    </source>
</evidence>
<dbReference type="InterPro" id="IPR016194">
    <property type="entry name" value="SPOC-like_C_dom_sf"/>
</dbReference>
<evidence type="ECO:0000256" key="5">
    <source>
        <dbReference type="ARBA" id="ARBA00023015"/>
    </source>
</evidence>
<feature type="region of interest" description="Disordered" evidence="10">
    <location>
        <begin position="2271"/>
        <end position="2294"/>
    </location>
</feature>
<evidence type="ECO:0000256" key="1">
    <source>
        <dbReference type="ARBA" id="ARBA00004123"/>
    </source>
</evidence>
<dbReference type="InterPro" id="IPR012921">
    <property type="entry name" value="SPOC_C"/>
</dbReference>
<dbReference type="EMBL" id="AMPZ03000001">
    <property type="protein sequence ID" value="KAH9596156.1"/>
    <property type="molecule type" value="Genomic_DNA"/>
</dbReference>
<dbReference type="CDD" id="cd12351">
    <property type="entry name" value="RRM4_SHARP"/>
    <property type="match status" value="1"/>
</dbReference>
<feature type="domain" description="RRM" evidence="11">
    <location>
        <begin position="5"/>
        <end position="77"/>
    </location>
</feature>
<feature type="compositionally biased region" description="Polar residues" evidence="10">
    <location>
        <begin position="2102"/>
        <end position="2113"/>
    </location>
</feature>
<dbReference type="InterPro" id="IPR010912">
    <property type="entry name" value="SPOC_met"/>
</dbReference>
<comment type="caution">
    <text evidence="13">The sequence shown here is derived from an EMBL/GenBank/DDBJ whole genome shotgun (WGS) entry which is preliminary data.</text>
</comment>
<feature type="domain" description="RRM" evidence="11">
    <location>
        <begin position="271"/>
        <end position="349"/>
    </location>
</feature>
<feature type="compositionally biased region" description="Basic and acidic residues" evidence="10">
    <location>
        <begin position="1735"/>
        <end position="1745"/>
    </location>
</feature>
<dbReference type="CDD" id="cd12349">
    <property type="entry name" value="RRM2_SHARP"/>
    <property type="match status" value="1"/>
</dbReference>
<dbReference type="CDD" id="cd21543">
    <property type="entry name" value="SPOC_SHARP"/>
    <property type="match status" value="1"/>
</dbReference>
<gene>
    <name evidence="13" type="ORF">MS3_00001938</name>
</gene>
<dbReference type="GO" id="GO:0005634">
    <property type="term" value="C:nucleus"/>
    <property type="evidence" value="ECO:0007669"/>
    <property type="project" value="UniProtKB-SubCell"/>
</dbReference>
<keyword evidence="4 9" id="KW-0694">RNA-binding</keyword>
<evidence type="ECO:0000313" key="14">
    <source>
        <dbReference type="Proteomes" id="UP000471633"/>
    </source>
</evidence>
<feature type="compositionally biased region" description="Low complexity" evidence="10">
    <location>
        <begin position="2834"/>
        <end position="2849"/>
    </location>
</feature>